<gene>
    <name evidence="2" type="ORF">GCM10009819_26960</name>
</gene>
<evidence type="ECO:0000259" key="1">
    <source>
        <dbReference type="PROSITE" id="PS51186"/>
    </source>
</evidence>
<dbReference type="InterPro" id="IPR000182">
    <property type="entry name" value="GNAT_dom"/>
</dbReference>
<organism evidence="2 3">
    <name type="scientific">Agromyces tropicus</name>
    <dbReference type="NCBI Taxonomy" id="555371"/>
    <lineage>
        <taxon>Bacteria</taxon>
        <taxon>Bacillati</taxon>
        <taxon>Actinomycetota</taxon>
        <taxon>Actinomycetes</taxon>
        <taxon>Micrococcales</taxon>
        <taxon>Microbacteriaceae</taxon>
        <taxon>Agromyces</taxon>
    </lineage>
</organism>
<dbReference type="EMBL" id="BAAAPW010000004">
    <property type="protein sequence ID" value="GAA2040153.1"/>
    <property type="molecule type" value="Genomic_DNA"/>
</dbReference>
<dbReference type="PROSITE" id="PS51186">
    <property type="entry name" value="GNAT"/>
    <property type="match status" value="1"/>
</dbReference>
<name>A0ABN2UMC1_9MICO</name>
<dbReference type="InterPro" id="IPR052742">
    <property type="entry name" value="Mito_N-acetyltransferase"/>
</dbReference>
<comment type="caution">
    <text evidence="2">The sequence shown here is derived from an EMBL/GenBank/DDBJ whole genome shotgun (WGS) entry which is preliminary data.</text>
</comment>
<dbReference type="Gene3D" id="3.40.630.30">
    <property type="match status" value="1"/>
</dbReference>
<accession>A0ABN2UMC1</accession>
<feature type="domain" description="N-acetyltransferase" evidence="1">
    <location>
        <begin position="4"/>
        <end position="164"/>
    </location>
</feature>
<dbReference type="Pfam" id="PF00583">
    <property type="entry name" value="Acetyltransf_1"/>
    <property type="match status" value="1"/>
</dbReference>
<dbReference type="RefSeq" id="WP_344375148.1">
    <property type="nucleotide sequence ID" value="NZ_BAAAPW010000004.1"/>
</dbReference>
<proteinExistence type="predicted"/>
<dbReference type="CDD" id="cd04301">
    <property type="entry name" value="NAT_SF"/>
    <property type="match status" value="1"/>
</dbReference>
<evidence type="ECO:0000313" key="2">
    <source>
        <dbReference type="EMBL" id="GAA2040153.1"/>
    </source>
</evidence>
<sequence>MSDVSIRPFAEGDWAAVLAIIGEVVREGETYVYPTAMSPEEARATWIEAPPGLTVVAEVDGRVVGTAKMGPNRPGHGDHIGTASFMVATDARGSGVGRRLAEWVVEWHRREGFEGIQFNAVVASNERAVRLWRSVGFEVVGTVPGAFRSPRHGRVGLHVMFLPL</sequence>
<keyword evidence="3" id="KW-1185">Reference proteome</keyword>
<dbReference type="PANTHER" id="PTHR43138">
    <property type="entry name" value="ACETYLTRANSFERASE, GNAT FAMILY"/>
    <property type="match status" value="1"/>
</dbReference>
<dbReference type="SUPFAM" id="SSF55729">
    <property type="entry name" value="Acyl-CoA N-acyltransferases (Nat)"/>
    <property type="match status" value="1"/>
</dbReference>
<reference evidence="2 3" key="1">
    <citation type="journal article" date="2019" name="Int. J. Syst. Evol. Microbiol.">
        <title>The Global Catalogue of Microorganisms (GCM) 10K type strain sequencing project: providing services to taxonomists for standard genome sequencing and annotation.</title>
        <authorList>
            <consortium name="The Broad Institute Genomics Platform"/>
            <consortium name="The Broad Institute Genome Sequencing Center for Infectious Disease"/>
            <person name="Wu L."/>
            <person name="Ma J."/>
        </authorList>
    </citation>
    <scope>NUCLEOTIDE SEQUENCE [LARGE SCALE GENOMIC DNA]</scope>
    <source>
        <strain evidence="2 3">JCM 15672</strain>
    </source>
</reference>
<protein>
    <submittedName>
        <fullName evidence="2">GNAT family N-acetyltransferase</fullName>
    </submittedName>
</protein>
<evidence type="ECO:0000313" key="3">
    <source>
        <dbReference type="Proteomes" id="UP001501196"/>
    </source>
</evidence>
<dbReference type="Proteomes" id="UP001501196">
    <property type="component" value="Unassembled WGS sequence"/>
</dbReference>
<dbReference type="InterPro" id="IPR016181">
    <property type="entry name" value="Acyl_CoA_acyltransferase"/>
</dbReference>
<dbReference type="PANTHER" id="PTHR43138:SF1">
    <property type="entry name" value="N-ACETYLTRANSFERASE ACA1"/>
    <property type="match status" value="1"/>
</dbReference>